<evidence type="ECO:0000313" key="1">
    <source>
        <dbReference type="EMBL" id="KKM65904.1"/>
    </source>
</evidence>
<gene>
    <name evidence="1" type="ORF">LCGC14_1486590</name>
</gene>
<dbReference type="EMBL" id="LAZR01010638">
    <property type="protein sequence ID" value="KKM65904.1"/>
    <property type="molecule type" value="Genomic_DNA"/>
</dbReference>
<dbReference type="AlphaFoldDB" id="A0A0F9J7Y9"/>
<organism evidence="1">
    <name type="scientific">marine sediment metagenome</name>
    <dbReference type="NCBI Taxonomy" id="412755"/>
    <lineage>
        <taxon>unclassified sequences</taxon>
        <taxon>metagenomes</taxon>
        <taxon>ecological metagenomes</taxon>
    </lineage>
</organism>
<sequence length="85" mass="9265">MDTWGKIVSPTHEQVKDHALHLAKVTTREELDQAGCGSCLRYRGVITLRPRCHPQSATKLLYSGGGMLSSVCATCQAHSLTVEVK</sequence>
<name>A0A0F9J7Y9_9ZZZZ</name>
<comment type="caution">
    <text evidence="1">The sequence shown here is derived from an EMBL/GenBank/DDBJ whole genome shotgun (WGS) entry which is preliminary data.</text>
</comment>
<proteinExistence type="predicted"/>
<protein>
    <submittedName>
        <fullName evidence="1">Uncharacterized protein</fullName>
    </submittedName>
</protein>
<accession>A0A0F9J7Y9</accession>
<reference evidence="1" key="1">
    <citation type="journal article" date="2015" name="Nature">
        <title>Complex archaea that bridge the gap between prokaryotes and eukaryotes.</title>
        <authorList>
            <person name="Spang A."/>
            <person name="Saw J.H."/>
            <person name="Jorgensen S.L."/>
            <person name="Zaremba-Niedzwiedzka K."/>
            <person name="Martijn J."/>
            <person name="Lind A.E."/>
            <person name="van Eijk R."/>
            <person name="Schleper C."/>
            <person name="Guy L."/>
            <person name="Ettema T.J."/>
        </authorList>
    </citation>
    <scope>NUCLEOTIDE SEQUENCE</scope>
</reference>